<evidence type="ECO:0000256" key="1">
    <source>
        <dbReference type="ARBA" id="ARBA00004613"/>
    </source>
</evidence>
<dbReference type="Proteomes" id="UP000006643">
    <property type="component" value="Unassembled WGS sequence"/>
</dbReference>
<dbReference type="VEuPathDB" id="FungiDB:PITG_16515"/>
<evidence type="ECO:0000313" key="6">
    <source>
        <dbReference type="EMBL" id="EEY65052.1"/>
    </source>
</evidence>
<feature type="chain" id="PRO_5044992178" description="RxLR effector protein" evidence="5">
    <location>
        <begin position="18"/>
        <end position="155"/>
    </location>
</feature>
<comment type="similarity">
    <text evidence="2 5">Belongs to the RxLR effector family.</text>
</comment>
<reference evidence="7" key="1">
    <citation type="journal article" date="2009" name="Nature">
        <title>Genome sequence and analysis of the Irish potato famine pathogen Phytophthora infestans.</title>
        <authorList>
            <consortium name="The Broad Institute Genome Sequencing Platform"/>
            <person name="Haas B.J."/>
            <person name="Kamoun S."/>
            <person name="Zody M.C."/>
            <person name="Jiang R.H."/>
            <person name="Handsaker R.E."/>
            <person name="Cano L.M."/>
            <person name="Grabherr M."/>
            <person name="Kodira C.D."/>
            <person name="Raffaele S."/>
            <person name="Torto-Alalibo T."/>
            <person name="Bozkurt T.O."/>
            <person name="Ah-Fong A.M."/>
            <person name="Alvarado L."/>
            <person name="Anderson V.L."/>
            <person name="Armstrong M.R."/>
            <person name="Avrova A."/>
            <person name="Baxter L."/>
            <person name="Beynon J."/>
            <person name="Boevink P.C."/>
            <person name="Bollmann S.R."/>
            <person name="Bos J.I."/>
            <person name="Bulone V."/>
            <person name="Cai G."/>
            <person name="Cakir C."/>
            <person name="Carrington J.C."/>
            <person name="Chawner M."/>
            <person name="Conti L."/>
            <person name="Costanzo S."/>
            <person name="Ewan R."/>
            <person name="Fahlgren N."/>
            <person name="Fischbach M.A."/>
            <person name="Fugelstad J."/>
            <person name="Gilroy E.M."/>
            <person name="Gnerre S."/>
            <person name="Green P.J."/>
            <person name="Grenville-Briggs L.J."/>
            <person name="Griffith J."/>
            <person name="Grunwald N.J."/>
            <person name="Horn K."/>
            <person name="Horner N.R."/>
            <person name="Hu C.H."/>
            <person name="Huitema E."/>
            <person name="Jeong D.H."/>
            <person name="Jones A.M."/>
            <person name="Jones J.D."/>
            <person name="Jones R.W."/>
            <person name="Karlsson E.K."/>
            <person name="Kunjeti S.G."/>
            <person name="Lamour K."/>
            <person name="Liu Z."/>
            <person name="Ma L."/>
            <person name="Maclean D."/>
            <person name="Chibucos M.C."/>
            <person name="McDonald H."/>
            <person name="McWalters J."/>
            <person name="Meijer H.J."/>
            <person name="Morgan W."/>
            <person name="Morris P.F."/>
            <person name="Munro C.A."/>
            <person name="O'Neill K."/>
            <person name="Ospina-Giraldo M."/>
            <person name="Pinzon A."/>
            <person name="Pritchard L."/>
            <person name="Ramsahoye B."/>
            <person name="Ren Q."/>
            <person name="Restrepo S."/>
            <person name="Roy S."/>
            <person name="Sadanandom A."/>
            <person name="Savidor A."/>
            <person name="Schornack S."/>
            <person name="Schwartz D.C."/>
            <person name="Schumann U.D."/>
            <person name="Schwessinger B."/>
            <person name="Seyer L."/>
            <person name="Sharpe T."/>
            <person name="Silvar C."/>
            <person name="Song J."/>
            <person name="Studholme D.J."/>
            <person name="Sykes S."/>
            <person name="Thines M."/>
            <person name="van de Vondervoort P.J."/>
            <person name="Phuntumart V."/>
            <person name="Wawra S."/>
            <person name="Weide R."/>
            <person name="Win J."/>
            <person name="Young C."/>
            <person name="Zhou S."/>
            <person name="Fry W."/>
            <person name="Meyers B.C."/>
            <person name="van West P."/>
            <person name="Ristaino J."/>
            <person name="Govers F."/>
            <person name="Birch P.R."/>
            <person name="Whisson S.C."/>
            <person name="Judelson H.S."/>
            <person name="Nusbaum C."/>
        </authorList>
    </citation>
    <scope>NUCLEOTIDE SEQUENCE [LARGE SCALE GENOMIC DNA]</scope>
    <source>
        <strain evidence="7">T30-4</strain>
    </source>
</reference>
<keyword evidence="3 5" id="KW-0964">Secreted</keyword>
<name>D0NTU0_PHYIT</name>
<dbReference type="Pfam" id="PF16810">
    <property type="entry name" value="RXLR"/>
    <property type="match status" value="1"/>
</dbReference>
<proteinExistence type="inferred from homology"/>
<comment type="domain">
    <text evidence="5">The RxLR-dEER motif acts to carry the protein into the host cell cytoplasm through binding to cell surface phosphatidylinositol-3-phosphate.</text>
</comment>
<dbReference type="OrthoDB" id="127447at2759"/>
<keyword evidence="7" id="KW-1185">Reference proteome</keyword>
<evidence type="ECO:0000256" key="2">
    <source>
        <dbReference type="ARBA" id="ARBA00010400"/>
    </source>
</evidence>
<dbReference type="RefSeq" id="XP_002897540.1">
    <property type="nucleotide sequence ID" value="XM_002897494.1"/>
</dbReference>
<organism evidence="6 7">
    <name type="scientific">Phytophthora infestans (strain T30-4)</name>
    <name type="common">Potato late blight agent</name>
    <dbReference type="NCBI Taxonomy" id="403677"/>
    <lineage>
        <taxon>Eukaryota</taxon>
        <taxon>Sar</taxon>
        <taxon>Stramenopiles</taxon>
        <taxon>Oomycota</taxon>
        <taxon>Peronosporomycetes</taxon>
        <taxon>Peronosporales</taxon>
        <taxon>Peronosporaceae</taxon>
        <taxon>Phytophthora</taxon>
    </lineage>
</organism>
<dbReference type="EMBL" id="DS028161">
    <property type="protein sequence ID" value="EEY65052.1"/>
    <property type="molecule type" value="Genomic_DNA"/>
</dbReference>
<dbReference type="KEGG" id="pif:PITG_16515"/>
<evidence type="ECO:0000256" key="3">
    <source>
        <dbReference type="ARBA" id="ARBA00022525"/>
    </source>
</evidence>
<comment type="subcellular location">
    <subcellularLocation>
        <location evidence="1 5">Secreted</location>
    </subcellularLocation>
</comment>
<gene>
    <name evidence="6" type="ORF">PITG_16515</name>
</gene>
<sequence length="155" mass="17509">MRSYILLVAIMIVCSNAAIVNVRHLHLIKAAHPIPGSERLLRAEKTSDQTEGTEDEERAGLTDFVKKLGTGALKRVKDTYLASKLKAKASQVNLDTAVQKLVDDRVHPDRVYEVLNLHKPKNRFVGVNYSGRMKLWMQLTDAWKVKYPGTKTQLK</sequence>
<keyword evidence="4 5" id="KW-0732">Signal</keyword>
<protein>
    <recommendedName>
        <fullName evidence="5">RxLR effector protein</fullName>
    </recommendedName>
</protein>
<dbReference type="GeneID" id="9465214"/>
<evidence type="ECO:0000256" key="4">
    <source>
        <dbReference type="ARBA" id="ARBA00022729"/>
    </source>
</evidence>
<evidence type="ECO:0000313" key="7">
    <source>
        <dbReference type="Proteomes" id="UP000006643"/>
    </source>
</evidence>
<dbReference type="InParanoid" id="D0NTU0"/>
<dbReference type="HOGENOM" id="CLU_137088_0_0_1"/>
<dbReference type="AlphaFoldDB" id="D0NTU0"/>
<dbReference type="InterPro" id="IPR031825">
    <property type="entry name" value="RXLR"/>
</dbReference>
<feature type="signal peptide" evidence="5">
    <location>
        <begin position="1"/>
        <end position="17"/>
    </location>
</feature>
<evidence type="ECO:0000256" key="5">
    <source>
        <dbReference type="RuleBase" id="RU367124"/>
    </source>
</evidence>
<accession>D0NTU0</accession>
<comment type="function">
    <text evidence="5">Effector that suppresses plant defense responses during pathogen infection.</text>
</comment>